<dbReference type="SUPFAM" id="SSF52440">
    <property type="entry name" value="PreATP-grasp domain"/>
    <property type="match status" value="1"/>
</dbReference>
<protein>
    <recommendedName>
        <fullName evidence="6">Glutathionylspermidine synthase pre-ATP-grasp-like domain-containing protein</fullName>
    </recommendedName>
</protein>
<evidence type="ECO:0000256" key="2">
    <source>
        <dbReference type="ARBA" id="ARBA00022723"/>
    </source>
</evidence>
<keyword evidence="4" id="KW-0067">ATP-binding</keyword>
<evidence type="ECO:0000313" key="7">
    <source>
        <dbReference type="EMBL" id="OWK41988.1"/>
    </source>
</evidence>
<evidence type="ECO:0000256" key="5">
    <source>
        <dbReference type="ARBA" id="ARBA00022842"/>
    </source>
</evidence>
<dbReference type="GO" id="GO:0016874">
    <property type="term" value="F:ligase activity"/>
    <property type="evidence" value="ECO:0007669"/>
    <property type="project" value="UniProtKB-KW"/>
</dbReference>
<dbReference type="InterPro" id="IPR005494">
    <property type="entry name" value="GSPS_pre-ATP-grasp-like_dom"/>
</dbReference>
<dbReference type="Proteomes" id="UP000214646">
    <property type="component" value="Unassembled WGS sequence"/>
</dbReference>
<dbReference type="Pfam" id="PF03738">
    <property type="entry name" value="GSP_synth"/>
    <property type="match status" value="1"/>
</dbReference>
<dbReference type="InterPro" id="IPR016185">
    <property type="entry name" value="PreATP-grasp_dom_sf"/>
</dbReference>
<gene>
    <name evidence="7" type="ORF">FRUB_04066</name>
</gene>
<evidence type="ECO:0000256" key="3">
    <source>
        <dbReference type="ARBA" id="ARBA00022741"/>
    </source>
</evidence>
<keyword evidence="2" id="KW-0479">Metal-binding</keyword>
<keyword evidence="1" id="KW-0436">Ligase</keyword>
<reference evidence="8" key="1">
    <citation type="submission" date="2017-06" db="EMBL/GenBank/DDBJ databases">
        <title>Genome analysis of Fimbriiglobus ruber SP5, the first member of the order Planctomycetales with confirmed chitinolytic capability.</title>
        <authorList>
            <person name="Ravin N.V."/>
            <person name="Rakitin A.L."/>
            <person name="Ivanova A.A."/>
            <person name="Beletsky A.V."/>
            <person name="Kulichevskaya I.S."/>
            <person name="Mardanov A.V."/>
            <person name="Dedysh S.N."/>
        </authorList>
    </citation>
    <scope>NUCLEOTIDE SEQUENCE [LARGE SCALE GENOMIC DNA]</scope>
    <source>
        <strain evidence="8">SP5</strain>
    </source>
</reference>
<dbReference type="OrthoDB" id="9765517at2"/>
<evidence type="ECO:0000256" key="4">
    <source>
        <dbReference type="ARBA" id="ARBA00022840"/>
    </source>
</evidence>
<keyword evidence="8" id="KW-1185">Reference proteome</keyword>
<evidence type="ECO:0000313" key="8">
    <source>
        <dbReference type="Proteomes" id="UP000214646"/>
    </source>
</evidence>
<keyword evidence="5" id="KW-0460">Magnesium</keyword>
<proteinExistence type="predicted"/>
<accession>A0A225DTW8</accession>
<evidence type="ECO:0000259" key="6">
    <source>
        <dbReference type="Pfam" id="PF03738"/>
    </source>
</evidence>
<organism evidence="7 8">
    <name type="scientific">Fimbriiglobus ruber</name>
    <dbReference type="NCBI Taxonomy" id="1908690"/>
    <lineage>
        <taxon>Bacteria</taxon>
        <taxon>Pseudomonadati</taxon>
        <taxon>Planctomycetota</taxon>
        <taxon>Planctomycetia</taxon>
        <taxon>Gemmatales</taxon>
        <taxon>Gemmataceae</taxon>
        <taxon>Fimbriiglobus</taxon>
    </lineage>
</organism>
<dbReference type="GO" id="GO:0005524">
    <property type="term" value="F:ATP binding"/>
    <property type="evidence" value="ECO:0007669"/>
    <property type="project" value="UniProtKB-KW"/>
</dbReference>
<sequence length="371" mass="42743">MRRVATEPRLGWQRIVEAYGFEHHSLSSDEEPVNYWNEAAYYELTPEEVNRIEYATNQLEQMCLHLVDAVIDENLFDRLHITPYAADLVRRSWERFDRSLYGRFDLSLGADGSLKMLEYNADTPTSLFEASVAQWQWLQDRFPEHDQFNSIHERLIEAWKGQAGLVHFASLADSESVVTTAYLEDTAKQAGLETCFLTMQDIGWDGRFVDLQGREITKLFKLYPWEWLLTDEFGSRVQECGTQFIEPAWKMVLSNKAMLPLLHELFPRNKYLLGASDYEPVGVDYVRKPVLGREGNNVRVVKGGRTALETAGDYDWKYVYQEYHETMTFDGVTPIIGSWTVNGQAAGIGIREDHGITTNLARFVPHRIARP</sequence>
<evidence type="ECO:0000256" key="1">
    <source>
        <dbReference type="ARBA" id="ARBA00022598"/>
    </source>
</evidence>
<keyword evidence="3" id="KW-0547">Nucleotide-binding</keyword>
<name>A0A225DTW8_9BACT</name>
<dbReference type="GO" id="GO:0046872">
    <property type="term" value="F:metal ion binding"/>
    <property type="evidence" value="ECO:0007669"/>
    <property type="project" value="UniProtKB-KW"/>
</dbReference>
<comment type="caution">
    <text evidence="7">The sequence shown here is derived from an EMBL/GenBank/DDBJ whole genome shotgun (WGS) entry which is preliminary data.</text>
</comment>
<feature type="domain" description="Glutathionylspermidine synthase pre-ATP-grasp-like" evidence="6">
    <location>
        <begin position="12"/>
        <end position="368"/>
    </location>
</feature>
<dbReference type="SUPFAM" id="SSF56059">
    <property type="entry name" value="Glutathione synthetase ATP-binding domain-like"/>
    <property type="match status" value="1"/>
</dbReference>
<dbReference type="Gene3D" id="3.30.1490.330">
    <property type="match status" value="1"/>
</dbReference>
<dbReference type="EMBL" id="NIDE01000005">
    <property type="protein sequence ID" value="OWK41988.1"/>
    <property type="molecule type" value="Genomic_DNA"/>
</dbReference>
<dbReference type="RefSeq" id="WP_088255202.1">
    <property type="nucleotide sequence ID" value="NZ_NIDE01000005.1"/>
</dbReference>
<dbReference type="AlphaFoldDB" id="A0A225DTW8"/>